<dbReference type="Proteomes" id="UP001209570">
    <property type="component" value="Unassembled WGS sequence"/>
</dbReference>
<evidence type="ECO:0000256" key="1">
    <source>
        <dbReference type="SAM" id="Coils"/>
    </source>
</evidence>
<dbReference type="InterPro" id="IPR039308">
    <property type="entry name" value="GAS8"/>
</dbReference>
<feature type="domain" description="SARAH" evidence="3">
    <location>
        <begin position="162"/>
        <end position="209"/>
    </location>
</feature>
<feature type="region of interest" description="Disordered" evidence="2">
    <location>
        <begin position="1"/>
        <end position="31"/>
    </location>
</feature>
<feature type="compositionally biased region" description="Basic residues" evidence="2">
    <location>
        <begin position="1"/>
        <end position="13"/>
    </location>
</feature>
<evidence type="ECO:0000313" key="5">
    <source>
        <dbReference type="Proteomes" id="UP001209570"/>
    </source>
</evidence>
<dbReference type="Pfam" id="PF13851">
    <property type="entry name" value="GAS"/>
    <property type="match status" value="1"/>
</dbReference>
<proteinExistence type="predicted"/>
<dbReference type="GO" id="GO:0005874">
    <property type="term" value="C:microtubule"/>
    <property type="evidence" value="ECO:0007669"/>
    <property type="project" value="TreeGrafter"/>
</dbReference>
<name>A0AAD5M7V0_PYTIN</name>
<feature type="compositionally biased region" description="Basic and acidic residues" evidence="2">
    <location>
        <begin position="19"/>
        <end position="31"/>
    </location>
</feature>
<dbReference type="GO" id="GO:0048870">
    <property type="term" value="P:cell motility"/>
    <property type="evidence" value="ECO:0007669"/>
    <property type="project" value="InterPro"/>
</dbReference>
<feature type="coiled-coil region" evidence="1">
    <location>
        <begin position="254"/>
        <end position="354"/>
    </location>
</feature>
<evidence type="ECO:0000259" key="3">
    <source>
        <dbReference type="PROSITE" id="PS50951"/>
    </source>
</evidence>
<dbReference type="GO" id="GO:0007165">
    <property type="term" value="P:signal transduction"/>
    <property type="evidence" value="ECO:0007669"/>
    <property type="project" value="InterPro"/>
</dbReference>
<dbReference type="AlphaFoldDB" id="A0AAD5M7V0"/>
<protein>
    <recommendedName>
        <fullName evidence="3">SARAH domain-containing protein</fullName>
    </recommendedName>
</protein>
<dbReference type="InterPro" id="IPR011524">
    <property type="entry name" value="SARAH_dom"/>
</dbReference>
<evidence type="ECO:0000256" key="2">
    <source>
        <dbReference type="SAM" id="MobiDB-lite"/>
    </source>
</evidence>
<sequence length="514" mass="60811">MGPKKAKKEKKGKGGGGKKNTEEDAALKESEAERLELVRQAKSLLEMMKKEEHSFNEFQQQREKINYFWIVEKKNLEDRKAELRNKERERQDLEEKHQVEIKVYKQRVKHLLYEHQNEITGLKKELEKTLKISQDDYRDNERELKADKRRLKFDLKEIELSHEDYLKSLKQDQDRRITLLRQEFERHAKELQQKYERKRKAIRDELEARRKADTLKIEERKNQHIAQLMAAHEKAFGEIKNYYNDITHNNLDLIKSLKEEVAEMKRREAQDEKQMFEISQENKRMSEPLKKALLDVERLRKGIQVYQQDKVELRNAKARLLVLEQEYATLSWEYEVLQQRHAQVEREYSELNAQFQTSIYEVQQKTGLKNLLLEKKMDAMTTRLEQKDAELNEVLLHAKLEPAIVDRVKGRLQDIMDNKNRELRDLEKELASVQRQQQELSNAVALKMSEYGLPLDELGFAAQVRPALAPSRPPHLGAPTSPVKKAPKSKPTRQAMSPLAKQQIVPLRSDNQTR</sequence>
<keyword evidence="5" id="KW-1185">Reference proteome</keyword>
<comment type="caution">
    <text evidence="4">The sequence shown here is derived from an EMBL/GenBank/DDBJ whole genome shotgun (WGS) entry which is preliminary data.</text>
</comment>
<accession>A0AAD5M7V0</accession>
<feature type="coiled-coil region" evidence="1">
    <location>
        <begin position="181"/>
        <end position="223"/>
    </location>
</feature>
<dbReference type="EMBL" id="JAKCXM010000018">
    <property type="protein sequence ID" value="KAJ0407734.1"/>
    <property type="molecule type" value="Genomic_DNA"/>
</dbReference>
<dbReference type="InterPro" id="IPR025593">
    <property type="entry name" value="GAS8_dom"/>
</dbReference>
<dbReference type="PANTHER" id="PTHR31543">
    <property type="entry name" value="DYNEIN REGULATORY COMPLEX SUBUNIT 4"/>
    <property type="match status" value="1"/>
</dbReference>
<organism evidence="4 5">
    <name type="scientific">Pythium insidiosum</name>
    <name type="common">Pythiosis disease agent</name>
    <dbReference type="NCBI Taxonomy" id="114742"/>
    <lineage>
        <taxon>Eukaryota</taxon>
        <taxon>Sar</taxon>
        <taxon>Stramenopiles</taxon>
        <taxon>Oomycota</taxon>
        <taxon>Peronosporomycetes</taxon>
        <taxon>Pythiales</taxon>
        <taxon>Pythiaceae</taxon>
        <taxon>Pythium</taxon>
    </lineage>
</organism>
<reference evidence="4" key="1">
    <citation type="submission" date="2021-12" db="EMBL/GenBank/DDBJ databases">
        <title>Prjna785345.</title>
        <authorList>
            <person name="Rujirawat T."/>
            <person name="Krajaejun T."/>
        </authorList>
    </citation>
    <scope>NUCLEOTIDE SEQUENCE</scope>
    <source>
        <strain evidence="4">Pi057C3</strain>
    </source>
</reference>
<feature type="coiled-coil region" evidence="1">
    <location>
        <begin position="409"/>
        <end position="443"/>
    </location>
</feature>
<dbReference type="PANTHER" id="PTHR31543:SF1">
    <property type="entry name" value="HECT DOMAIN-CONTAINING PROTEIN"/>
    <property type="match status" value="1"/>
</dbReference>
<dbReference type="GO" id="GO:0008017">
    <property type="term" value="F:microtubule binding"/>
    <property type="evidence" value="ECO:0007669"/>
    <property type="project" value="InterPro"/>
</dbReference>
<dbReference type="PROSITE" id="PS50951">
    <property type="entry name" value="SARAH"/>
    <property type="match status" value="1"/>
</dbReference>
<dbReference type="GO" id="GO:0031514">
    <property type="term" value="C:motile cilium"/>
    <property type="evidence" value="ECO:0007669"/>
    <property type="project" value="InterPro"/>
</dbReference>
<dbReference type="GO" id="GO:0031267">
    <property type="term" value="F:small GTPase binding"/>
    <property type="evidence" value="ECO:0007669"/>
    <property type="project" value="InterPro"/>
</dbReference>
<evidence type="ECO:0000313" key="4">
    <source>
        <dbReference type="EMBL" id="KAJ0407734.1"/>
    </source>
</evidence>
<feature type="coiled-coil region" evidence="1">
    <location>
        <begin position="73"/>
        <end position="143"/>
    </location>
</feature>
<dbReference type="GO" id="GO:0005794">
    <property type="term" value="C:Golgi apparatus"/>
    <property type="evidence" value="ECO:0007669"/>
    <property type="project" value="TreeGrafter"/>
</dbReference>
<gene>
    <name evidence="4" type="ORF">P43SY_009071</name>
</gene>
<keyword evidence="1" id="KW-0175">Coiled coil</keyword>
<feature type="region of interest" description="Disordered" evidence="2">
    <location>
        <begin position="466"/>
        <end position="514"/>
    </location>
</feature>